<gene>
    <name evidence="2" type="ORF">Shyd_84030</name>
</gene>
<dbReference type="Proteomes" id="UP001052739">
    <property type="component" value="Unassembled WGS sequence"/>
</dbReference>
<evidence type="ECO:0000313" key="3">
    <source>
        <dbReference type="Proteomes" id="UP001052739"/>
    </source>
</evidence>
<reference evidence="2" key="1">
    <citation type="submission" date="2024-05" db="EMBL/GenBank/DDBJ databases">
        <title>Whole genome shotgun sequence of Streptomyces hydrogenans NBRC 13475.</title>
        <authorList>
            <person name="Komaki H."/>
            <person name="Tamura T."/>
        </authorList>
    </citation>
    <scope>NUCLEOTIDE SEQUENCE</scope>
    <source>
        <strain evidence="2">NBRC 13475</strain>
    </source>
</reference>
<protein>
    <submittedName>
        <fullName evidence="2">Uncharacterized protein</fullName>
    </submittedName>
</protein>
<evidence type="ECO:0000313" key="2">
    <source>
        <dbReference type="EMBL" id="GHI27032.1"/>
    </source>
</evidence>
<dbReference type="EMBL" id="BNDW01000112">
    <property type="protein sequence ID" value="GHI27032.1"/>
    <property type="molecule type" value="Genomic_DNA"/>
</dbReference>
<keyword evidence="3" id="KW-1185">Reference proteome</keyword>
<accession>A0ABQ3PPV8</accession>
<proteinExistence type="predicted"/>
<evidence type="ECO:0000256" key="1">
    <source>
        <dbReference type="SAM" id="MobiDB-lite"/>
    </source>
</evidence>
<sequence length="68" mass="7431">MSETADGNGEGAGAPARRRRRDPEWTWAALLDALLQLIAEDRAGAHPEGDRGTGRRLRADGLRALRRP</sequence>
<name>A0ABQ3PPV8_9ACTN</name>
<dbReference type="RefSeq" id="WP_226652848.1">
    <property type="nucleotide sequence ID" value="NZ_BNDW01000112.1"/>
</dbReference>
<organism evidence="2 3">
    <name type="scientific">Streptomyces hydrogenans</name>
    <dbReference type="NCBI Taxonomy" id="1873719"/>
    <lineage>
        <taxon>Bacteria</taxon>
        <taxon>Bacillati</taxon>
        <taxon>Actinomycetota</taxon>
        <taxon>Actinomycetes</taxon>
        <taxon>Kitasatosporales</taxon>
        <taxon>Streptomycetaceae</taxon>
        <taxon>Streptomyces</taxon>
    </lineage>
</organism>
<feature type="region of interest" description="Disordered" evidence="1">
    <location>
        <begin position="1"/>
        <end position="21"/>
    </location>
</feature>
<feature type="region of interest" description="Disordered" evidence="1">
    <location>
        <begin position="43"/>
        <end position="68"/>
    </location>
</feature>
<comment type="caution">
    <text evidence="2">The sequence shown here is derived from an EMBL/GenBank/DDBJ whole genome shotgun (WGS) entry which is preliminary data.</text>
</comment>